<evidence type="ECO:0000313" key="13">
    <source>
        <dbReference type="Proteomes" id="UP000041254"/>
    </source>
</evidence>
<keyword evidence="13" id="KW-1185">Reference proteome</keyword>
<feature type="domain" description="Photosystem I PsaL reaction centre subunit XI" evidence="11">
    <location>
        <begin position="66"/>
        <end position="229"/>
    </location>
</feature>
<dbReference type="Pfam" id="PF02605">
    <property type="entry name" value="PsaL"/>
    <property type="match status" value="1"/>
</dbReference>
<dbReference type="OrthoDB" id="442659at2759"/>
<keyword evidence="7 9" id="KW-0472">Membrane</keyword>
<organism evidence="12 13">
    <name type="scientific">Vitrella brassicaformis (strain CCMP3155)</name>
    <dbReference type="NCBI Taxonomy" id="1169540"/>
    <lineage>
        <taxon>Eukaryota</taxon>
        <taxon>Sar</taxon>
        <taxon>Alveolata</taxon>
        <taxon>Colpodellida</taxon>
        <taxon>Vitrellaceae</taxon>
        <taxon>Vitrella</taxon>
    </lineage>
</organism>
<evidence type="ECO:0000256" key="5">
    <source>
        <dbReference type="ARBA" id="ARBA00022836"/>
    </source>
</evidence>
<keyword evidence="6 9" id="KW-1133">Transmembrane helix</keyword>
<comment type="subcellular location">
    <subcellularLocation>
        <location evidence="1">Membrane</location>
        <topology evidence="1">Multi-pass membrane protein</topology>
    </subcellularLocation>
</comment>
<evidence type="ECO:0000256" key="8">
    <source>
        <dbReference type="ARBA" id="ARBA00032768"/>
    </source>
</evidence>
<gene>
    <name evidence="12" type="ORF">Vbra_18375</name>
</gene>
<evidence type="ECO:0000256" key="6">
    <source>
        <dbReference type="ARBA" id="ARBA00022989"/>
    </source>
</evidence>
<keyword evidence="4 9" id="KW-0812">Transmembrane</keyword>
<proteinExistence type="inferred from homology"/>
<feature type="signal peptide" evidence="10">
    <location>
        <begin position="1"/>
        <end position="15"/>
    </location>
</feature>
<dbReference type="STRING" id="1169540.A0A0G4GQJ1"/>
<sequence>MKVVALLALTAATAATGFVPAPLSRSPLRSLKGGIAPASETATNAVPRVMIDQEHPSDHLQGNILVNSDITQALMSTIPCYRKGLPPGWAGLEIGMAHGYFLYGPFAYGGPFRNADNFREIGIASASALIFFIGFLLLAYGGAQNNAYLMNPGDAWVTKGADGKITWNQEASGCSGVGKLLIKQSDKTGGLFFTDPADPKQLEKDWRKFCSWFTIGALGAASFAYFVSSQGAGYDLSAGSGFPFAS</sequence>
<keyword evidence="5" id="KW-0603">Photosystem I</keyword>
<evidence type="ECO:0000256" key="1">
    <source>
        <dbReference type="ARBA" id="ARBA00004141"/>
    </source>
</evidence>
<protein>
    <recommendedName>
        <fullName evidence="8">PSI subunit V</fullName>
    </recommendedName>
</protein>
<feature type="transmembrane region" description="Helical" evidence="9">
    <location>
        <begin position="121"/>
        <end position="140"/>
    </location>
</feature>
<evidence type="ECO:0000256" key="10">
    <source>
        <dbReference type="SAM" id="SignalP"/>
    </source>
</evidence>
<dbReference type="GO" id="GO:0015979">
    <property type="term" value="P:photosynthesis"/>
    <property type="evidence" value="ECO:0007669"/>
    <property type="project" value="UniProtKB-KW"/>
</dbReference>
<evidence type="ECO:0000256" key="2">
    <source>
        <dbReference type="ARBA" id="ARBA00008820"/>
    </source>
</evidence>
<dbReference type="GO" id="GO:0009538">
    <property type="term" value="C:photosystem I reaction center"/>
    <property type="evidence" value="ECO:0007669"/>
    <property type="project" value="InterPro"/>
</dbReference>
<evidence type="ECO:0000256" key="3">
    <source>
        <dbReference type="ARBA" id="ARBA00022531"/>
    </source>
</evidence>
<evidence type="ECO:0000256" key="4">
    <source>
        <dbReference type="ARBA" id="ARBA00022692"/>
    </source>
</evidence>
<dbReference type="PANTHER" id="PTHR34803">
    <property type="entry name" value="PHOTOSYSTEM I REACTION CENTER SUBUNIT XI, CHLOROPLASTIC"/>
    <property type="match status" value="1"/>
</dbReference>
<dbReference type="InterPro" id="IPR003757">
    <property type="entry name" value="PSI_PsaL"/>
</dbReference>
<name>A0A0G4GQJ1_VITBC</name>
<comment type="similarity">
    <text evidence="2">Belongs to the PsaL family.</text>
</comment>
<dbReference type="PANTHER" id="PTHR34803:SF2">
    <property type="entry name" value="PHOTOSYSTEM I REACTION CENTER SUBUNIT XI, CHLOROPLASTIC"/>
    <property type="match status" value="1"/>
</dbReference>
<dbReference type="Gene3D" id="1.20.1240.10">
    <property type="entry name" value="Photosystem I PsaL, reaction centre subunit XI"/>
    <property type="match status" value="1"/>
</dbReference>
<keyword evidence="10" id="KW-0732">Signal</keyword>
<evidence type="ECO:0000256" key="9">
    <source>
        <dbReference type="SAM" id="Phobius"/>
    </source>
</evidence>
<dbReference type="EMBL" id="CDMY01000759">
    <property type="protein sequence ID" value="CEM32718.1"/>
    <property type="molecule type" value="Genomic_DNA"/>
</dbReference>
<dbReference type="InterPro" id="IPR036592">
    <property type="entry name" value="PSI_PsaL_sf"/>
</dbReference>
<accession>A0A0G4GQJ1</accession>
<keyword evidence="3" id="KW-0602">Photosynthesis</keyword>
<dbReference type="VEuPathDB" id="CryptoDB:Vbra_18375"/>
<feature type="chain" id="PRO_5012204234" description="PSI subunit V" evidence="10">
    <location>
        <begin position="16"/>
        <end position="246"/>
    </location>
</feature>
<evidence type="ECO:0000313" key="12">
    <source>
        <dbReference type="EMBL" id="CEM32718.1"/>
    </source>
</evidence>
<evidence type="ECO:0000259" key="11">
    <source>
        <dbReference type="Pfam" id="PF02605"/>
    </source>
</evidence>
<dbReference type="InterPro" id="IPR022980">
    <property type="entry name" value="PSI_suXI"/>
</dbReference>
<dbReference type="AlphaFoldDB" id="A0A0G4GQJ1"/>
<dbReference type="InParanoid" id="A0A0G4GQJ1"/>
<dbReference type="SUPFAM" id="SSF81568">
    <property type="entry name" value="Photosystem I reaction center subunit XI, PsaL"/>
    <property type="match status" value="2"/>
</dbReference>
<evidence type="ECO:0000256" key="7">
    <source>
        <dbReference type="ARBA" id="ARBA00023136"/>
    </source>
</evidence>
<dbReference type="Proteomes" id="UP000041254">
    <property type="component" value="Unassembled WGS sequence"/>
</dbReference>
<reference evidence="12 13" key="1">
    <citation type="submission" date="2014-11" db="EMBL/GenBank/DDBJ databases">
        <authorList>
            <person name="Zhu J."/>
            <person name="Qi W."/>
            <person name="Song R."/>
        </authorList>
    </citation>
    <scope>NUCLEOTIDE SEQUENCE [LARGE SCALE GENOMIC DNA]</scope>
</reference>
<feature type="transmembrane region" description="Helical" evidence="9">
    <location>
        <begin position="209"/>
        <end position="227"/>
    </location>
</feature>